<dbReference type="Proteomes" id="UP000676967">
    <property type="component" value="Chromosome"/>
</dbReference>
<organism evidence="3 4">
    <name type="scientific">Actinoplanes ianthinogenes</name>
    <dbReference type="NCBI Taxonomy" id="122358"/>
    <lineage>
        <taxon>Bacteria</taxon>
        <taxon>Bacillati</taxon>
        <taxon>Actinomycetota</taxon>
        <taxon>Actinomycetes</taxon>
        <taxon>Micromonosporales</taxon>
        <taxon>Micromonosporaceae</taxon>
        <taxon>Actinoplanes</taxon>
    </lineage>
</organism>
<evidence type="ECO:0000256" key="1">
    <source>
        <dbReference type="SAM" id="MobiDB-lite"/>
    </source>
</evidence>
<accession>A0ABM7M7K2</accession>
<feature type="transmembrane region" description="Helical" evidence="2">
    <location>
        <begin position="44"/>
        <end position="65"/>
    </location>
</feature>
<name>A0ABM7M7K2_9ACTN</name>
<feature type="compositionally biased region" description="Low complexity" evidence="1">
    <location>
        <begin position="101"/>
        <end position="132"/>
    </location>
</feature>
<evidence type="ECO:0000313" key="3">
    <source>
        <dbReference type="EMBL" id="BCJ47638.1"/>
    </source>
</evidence>
<evidence type="ECO:0000313" key="4">
    <source>
        <dbReference type="Proteomes" id="UP000676967"/>
    </source>
</evidence>
<keyword evidence="4" id="KW-1185">Reference proteome</keyword>
<feature type="compositionally biased region" description="Low complexity" evidence="1">
    <location>
        <begin position="79"/>
        <end position="93"/>
    </location>
</feature>
<dbReference type="EMBL" id="AP023356">
    <property type="protein sequence ID" value="BCJ47638.1"/>
    <property type="molecule type" value="Genomic_DNA"/>
</dbReference>
<sequence>MTDIDLEHRLRRALSARAATVTSQDLRPASAPARAERRGVLVRWWLPLTAGVAAAAVTITAFALLRPADPASTPPAAPASPSVGVPAPEVTPGTSPPAPSPSSTAGPAPSASEAASSAAASPAASFTGPAPSVSAGSIEVTPR</sequence>
<reference evidence="3 4" key="1">
    <citation type="submission" date="2020-08" db="EMBL/GenBank/DDBJ databases">
        <title>Whole genome shotgun sequence of Actinoplanes ianthinogenes NBRC 13996.</title>
        <authorList>
            <person name="Komaki H."/>
            <person name="Tamura T."/>
        </authorList>
    </citation>
    <scope>NUCLEOTIDE SEQUENCE [LARGE SCALE GENOMIC DNA]</scope>
    <source>
        <strain evidence="3 4">NBRC 13996</strain>
    </source>
</reference>
<keyword evidence="2" id="KW-0472">Membrane</keyword>
<feature type="region of interest" description="Disordered" evidence="1">
    <location>
        <begin position="68"/>
        <end position="143"/>
    </location>
</feature>
<keyword evidence="2" id="KW-0812">Transmembrane</keyword>
<evidence type="ECO:0000256" key="2">
    <source>
        <dbReference type="SAM" id="Phobius"/>
    </source>
</evidence>
<gene>
    <name evidence="3" type="ORF">Aiant_82950</name>
</gene>
<protein>
    <submittedName>
        <fullName evidence="3">Uncharacterized protein</fullName>
    </submittedName>
</protein>
<dbReference type="RefSeq" id="WP_189330025.1">
    <property type="nucleotide sequence ID" value="NZ_AP023356.1"/>
</dbReference>
<keyword evidence="2" id="KW-1133">Transmembrane helix</keyword>
<proteinExistence type="predicted"/>